<sequence length="69" mass="8134">MVLGYLLYEAVDLGVNVVKITYNGARGVYYWWYDADYPEVKREKQAIENMEILTKRIAELEKTLKDKTD</sequence>
<dbReference type="EMBL" id="MN738895">
    <property type="protein sequence ID" value="QHT30321.1"/>
    <property type="molecule type" value="Genomic_DNA"/>
</dbReference>
<evidence type="ECO:0000313" key="1">
    <source>
        <dbReference type="EMBL" id="QHT30321.1"/>
    </source>
</evidence>
<proteinExistence type="predicted"/>
<dbReference type="AlphaFoldDB" id="A0A6C0ENT3"/>
<protein>
    <submittedName>
        <fullName evidence="1">Uncharacterized protein</fullName>
    </submittedName>
</protein>
<reference evidence="1" key="1">
    <citation type="journal article" date="2020" name="Nature">
        <title>Giant virus diversity and host interactions through global metagenomics.</title>
        <authorList>
            <person name="Schulz F."/>
            <person name="Roux S."/>
            <person name="Paez-Espino D."/>
            <person name="Jungbluth S."/>
            <person name="Walsh D.A."/>
            <person name="Denef V.J."/>
            <person name="McMahon K.D."/>
            <person name="Konstantinidis K.T."/>
            <person name="Eloe-Fadrosh E.A."/>
            <person name="Kyrpides N.C."/>
            <person name="Woyke T."/>
        </authorList>
    </citation>
    <scope>NUCLEOTIDE SEQUENCE</scope>
    <source>
        <strain evidence="1">GVMAG-M-3300009149-34</strain>
    </source>
</reference>
<name>A0A6C0ENT3_9ZZZZ</name>
<organism evidence="1">
    <name type="scientific">viral metagenome</name>
    <dbReference type="NCBI Taxonomy" id="1070528"/>
    <lineage>
        <taxon>unclassified sequences</taxon>
        <taxon>metagenomes</taxon>
        <taxon>organismal metagenomes</taxon>
    </lineage>
</organism>
<accession>A0A6C0ENT3</accession>